<comment type="caution">
    <text evidence="2">The sequence shown here is derived from an EMBL/GenBank/DDBJ whole genome shotgun (WGS) entry which is preliminary data.</text>
</comment>
<accession>M8E5W5</accession>
<dbReference type="InterPro" id="IPR001509">
    <property type="entry name" value="Epimerase_deHydtase"/>
</dbReference>
<dbReference type="PANTHER" id="PTHR48079:SF6">
    <property type="entry name" value="NAD(P)-BINDING DOMAIN-CONTAINING PROTEIN-RELATED"/>
    <property type="match status" value="1"/>
</dbReference>
<dbReference type="GO" id="GO:0004029">
    <property type="term" value="F:aldehyde dehydrogenase (NAD+) activity"/>
    <property type="evidence" value="ECO:0007669"/>
    <property type="project" value="TreeGrafter"/>
</dbReference>
<proteinExistence type="predicted"/>
<gene>
    <name evidence="2" type="ORF">I532_03440</name>
</gene>
<name>M8E5W5_9BACL</name>
<evidence type="ECO:0000313" key="2">
    <source>
        <dbReference type="EMBL" id="EMT54626.1"/>
    </source>
</evidence>
<keyword evidence="3" id="KW-1185">Reference proteome</keyword>
<dbReference type="OrthoDB" id="9807212at2"/>
<dbReference type="PATRIC" id="fig|1300222.3.peg.729"/>
<reference evidence="2 3" key="1">
    <citation type="submission" date="2013-03" db="EMBL/GenBank/DDBJ databases">
        <title>Assembly of a new bacterial strain Brevibacillus borstelensis AK1.</title>
        <authorList>
            <person name="Rajan I."/>
            <person name="PoliReddy D."/>
            <person name="Sugumar T."/>
            <person name="Rathinam K."/>
            <person name="Alqarawi S."/>
            <person name="Khalil A.B."/>
            <person name="Sivakumar N."/>
        </authorList>
    </citation>
    <scope>NUCLEOTIDE SEQUENCE [LARGE SCALE GENOMIC DNA]</scope>
    <source>
        <strain evidence="2 3">AK1</strain>
    </source>
</reference>
<dbReference type="SUPFAM" id="SSF51735">
    <property type="entry name" value="NAD(P)-binding Rossmann-fold domains"/>
    <property type="match status" value="1"/>
</dbReference>
<evidence type="ECO:0000313" key="3">
    <source>
        <dbReference type="Proteomes" id="UP000012081"/>
    </source>
</evidence>
<dbReference type="Proteomes" id="UP000012081">
    <property type="component" value="Unassembled WGS sequence"/>
</dbReference>
<dbReference type="RefSeq" id="WP_003386419.1">
    <property type="nucleotide sequence ID" value="NZ_APBN01000001.1"/>
</dbReference>
<dbReference type="InterPro" id="IPR036291">
    <property type="entry name" value="NAD(P)-bd_dom_sf"/>
</dbReference>
<dbReference type="AlphaFoldDB" id="M8E5W5"/>
<dbReference type="InterPro" id="IPR051783">
    <property type="entry name" value="NAD(P)-dependent_oxidoreduct"/>
</dbReference>
<evidence type="ECO:0000259" key="1">
    <source>
        <dbReference type="Pfam" id="PF01370"/>
    </source>
</evidence>
<dbReference type="Gene3D" id="3.40.50.720">
    <property type="entry name" value="NAD(P)-binding Rossmann-like Domain"/>
    <property type="match status" value="1"/>
</dbReference>
<organism evidence="2 3">
    <name type="scientific">Brevibacillus borstelensis AK1</name>
    <dbReference type="NCBI Taxonomy" id="1300222"/>
    <lineage>
        <taxon>Bacteria</taxon>
        <taxon>Bacillati</taxon>
        <taxon>Bacillota</taxon>
        <taxon>Bacilli</taxon>
        <taxon>Bacillales</taxon>
        <taxon>Paenibacillaceae</taxon>
        <taxon>Brevibacillus</taxon>
    </lineage>
</organism>
<dbReference type="GO" id="GO:0005737">
    <property type="term" value="C:cytoplasm"/>
    <property type="evidence" value="ECO:0007669"/>
    <property type="project" value="TreeGrafter"/>
</dbReference>
<feature type="domain" description="NAD-dependent epimerase/dehydratase" evidence="1">
    <location>
        <begin position="4"/>
        <end position="219"/>
    </location>
</feature>
<dbReference type="STRING" id="1300222.I532_03440"/>
<dbReference type="EMBL" id="APBN01000001">
    <property type="protein sequence ID" value="EMT54626.1"/>
    <property type="molecule type" value="Genomic_DNA"/>
</dbReference>
<protein>
    <submittedName>
        <fullName evidence="2">NAD-dependent epimerase/dehydratase</fullName>
    </submittedName>
</protein>
<dbReference type="Pfam" id="PF01370">
    <property type="entry name" value="Epimerase"/>
    <property type="match status" value="1"/>
</dbReference>
<dbReference type="PANTHER" id="PTHR48079">
    <property type="entry name" value="PROTEIN YEEZ"/>
    <property type="match status" value="1"/>
</dbReference>
<sequence>MKAVVFGGTGFIGGHVAEQLHLAGHRVTAVVRKTSNTAFLDSLGVDVVRIDFSDPAAIADVMAGNDAAYNCTADAKLHTQISMNAPVEIELTRTLAEEAAKQGISRFIQLSTVVIYDFQSNEPIDESYVSKPEYPIQRLGIERERVVGEVGRKTGMTTVVLRPASTIGVRDTTSFFARLFAAHAHDRYPMIGEGAAQVSLVDTRDIGRAMVWLGTFQKQPQDDGVYLLKGFDTTWRQLKEAMDLAAGKTAKMLELPEALTEDEMAAYGLSPFAVKTMTVNRIWKDDKIRKLGFATKYSLTDAVEAEVRDLLSRKRTSENSGIL</sequence>